<evidence type="ECO:0000256" key="2">
    <source>
        <dbReference type="SAM" id="Phobius"/>
    </source>
</evidence>
<sequence>MELATSRKTKSRLLLKVLLGIFLLCAVVVAGIGLFLYQAEQSRLAKSAASSANMIERMKLQAELMKYRDSTKLTQRELESEEMVACLERVPIDRATQKTRLRDAVKARAKVDPHLKTALLDVFNAPLVGDQPPVQYSDLVDEFMADVDLMLTRFWKRNQRLEDVSGIQAALRQCLSDAYRFDPPPEDDLERVKAAEADGDPIVLFTLFKTDPSISEEDQWKRVTTASDRIAESPDSFDPIFAAFVHTDALRFHAKDKKSDGYDAAVRRFLSSWPAAWQEASKREPNTGRDHTCLTLLSLSLEHLNAAAQVDLVKGLVNADEPSVPAYAVHLVVGDLFREVAFDHRGTKFVSETDASAMELFDKFATIASSHFVEAYSMRPELALLARRPLNLQMANGSTPLSVHHWFRLSLSGHIDHQSVYGSYSVALMPRWGGSEELQKRFAMKCLETKTEDGIVGMQSGRFMDDYLTRRTPDVTMVDDPANVMWAKRSIDAWRTHLQCKRKFRCGILSAEFAMRILWEAGQFKEVAEFLEVLGDRSQDINWGKLNMDEAEVRFICQMADGPAYLLWMPIHLQLVFNSERLNDRNTSALHANLDELQTVWLDNSDFVASRFPGLSDEELASKRAYAKRVLDHRRTQLNLLERFHRGEMIHFTTEELAASFTPIGKPQSVELRSSAQCQREAAQIALDIEGVEPNQSDQADTVDTPGDERDESLDDIANAPGGFRVATDWLDYTFVLRNQIRYPLPASYEITATFIEAPNSPHGVSLLCGPDGRSGLFNELRGTQIRFSPGGKFLLTDELPEKWGQTPIFRQWILKEAKQRTRHLRLDIGRRGYRILVDGEQLHERETPLRTEGLFQVGCASSRRFDHAPGIPMVFNVYDFRVQKLEEAPFEEPSYDDLDGLNGLNGEAETNGFL</sequence>
<dbReference type="Proteomes" id="UP001430306">
    <property type="component" value="Unassembled WGS sequence"/>
</dbReference>
<keyword evidence="2" id="KW-1133">Transmembrane helix</keyword>
<comment type="caution">
    <text evidence="3">The sequence shown here is derived from an EMBL/GenBank/DDBJ whole genome shotgun (WGS) entry which is preliminary data.</text>
</comment>
<dbReference type="EMBL" id="JAJKFW010000006">
    <property type="protein sequence ID" value="MCC9641343.1"/>
    <property type="molecule type" value="Genomic_DNA"/>
</dbReference>
<reference evidence="3" key="1">
    <citation type="submission" date="2021-11" db="EMBL/GenBank/DDBJ databases">
        <title>Genome sequence.</title>
        <authorList>
            <person name="Sun Q."/>
        </authorList>
    </citation>
    <scope>NUCLEOTIDE SEQUENCE</scope>
    <source>
        <strain evidence="3">JC740</strain>
    </source>
</reference>
<name>A0ABS8NCS5_9BACT</name>
<evidence type="ECO:0000313" key="3">
    <source>
        <dbReference type="EMBL" id="MCC9641343.1"/>
    </source>
</evidence>
<accession>A0ABS8NCS5</accession>
<evidence type="ECO:0000256" key="1">
    <source>
        <dbReference type="SAM" id="MobiDB-lite"/>
    </source>
</evidence>
<keyword evidence="4" id="KW-1185">Reference proteome</keyword>
<evidence type="ECO:0000313" key="4">
    <source>
        <dbReference type="Proteomes" id="UP001430306"/>
    </source>
</evidence>
<feature type="region of interest" description="Disordered" evidence="1">
    <location>
        <begin position="688"/>
        <end position="712"/>
    </location>
</feature>
<keyword evidence="2" id="KW-0812">Transmembrane</keyword>
<organism evidence="3 4">
    <name type="scientific">Rhodopirellula halodulae</name>
    <dbReference type="NCBI Taxonomy" id="2894198"/>
    <lineage>
        <taxon>Bacteria</taxon>
        <taxon>Pseudomonadati</taxon>
        <taxon>Planctomycetota</taxon>
        <taxon>Planctomycetia</taxon>
        <taxon>Pirellulales</taxon>
        <taxon>Pirellulaceae</taxon>
        <taxon>Rhodopirellula</taxon>
    </lineage>
</organism>
<protein>
    <submittedName>
        <fullName evidence="3">DUF4034 domain-containing protein</fullName>
    </submittedName>
</protein>
<keyword evidence="2" id="KW-0472">Membrane</keyword>
<proteinExistence type="predicted"/>
<feature type="transmembrane region" description="Helical" evidence="2">
    <location>
        <begin position="13"/>
        <end position="37"/>
    </location>
</feature>
<gene>
    <name evidence="3" type="ORF">LOC71_03585</name>
</gene>